<keyword evidence="7" id="KW-0762">Sugar transport</keyword>
<keyword evidence="10" id="KW-0812">Transmembrane</keyword>
<keyword evidence="8" id="KW-0808">Transferase</keyword>
<protein>
    <recommendedName>
        <fullName evidence="3">protein-N(pi)-phosphohistidine--D-mannitol phosphotransferase</fullName>
        <ecNumber evidence="3">2.7.1.197</ecNumber>
    </recommendedName>
</protein>
<evidence type="ECO:0000256" key="9">
    <source>
        <dbReference type="ARBA" id="ARBA00022683"/>
    </source>
</evidence>
<dbReference type="GO" id="GO:0022872">
    <property type="term" value="F:protein-N(PI)-phosphohistidine-mannitol phosphotransferase system transmembrane transporter activity"/>
    <property type="evidence" value="ECO:0007669"/>
    <property type="project" value="InterPro"/>
</dbReference>
<comment type="catalytic activity">
    <reaction evidence="1">
        <text>D-mannitol(out) + N(pros)-phospho-L-histidyl-[protein] = D-mannitol 1-phosphate(in) + L-histidyl-[protein]</text>
        <dbReference type="Rhea" id="RHEA:33363"/>
        <dbReference type="Rhea" id="RHEA-COMP:9745"/>
        <dbReference type="Rhea" id="RHEA-COMP:9746"/>
        <dbReference type="ChEBI" id="CHEBI:16899"/>
        <dbReference type="ChEBI" id="CHEBI:29979"/>
        <dbReference type="ChEBI" id="CHEBI:61381"/>
        <dbReference type="ChEBI" id="CHEBI:64837"/>
        <dbReference type="EC" id="2.7.1.197"/>
    </reaction>
</comment>
<keyword evidence="12" id="KW-0472">Membrane</keyword>
<accession>A0A8S0FLH1</accession>
<evidence type="ECO:0000259" key="13">
    <source>
        <dbReference type="PROSITE" id="PS51099"/>
    </source>
</evidence>
<dbReference type="InterPro" id="IPR003501">
    <property type="entry name" value="PTS_EIIB_2/3"/>
</dbReference>
<dbReference type="PROSITE" id="PS51099">
    <property type="entry name" value="PTS_EIIB_TYPE_2"/>
    <property type="match status" value="1"/>
</dbReference>
<evidence type="ECO:0000256" key="8">
    <source>
        <dbReference type="ARBA" id="ARBA00022679"/>
    </source>
</evidence>
<organism evidence="14 15">
    <name type="scientific">Escherichia coli</name>
    <dbReference type="NCBI Taxonomy" id="562"/>
    <lineage>
        <taxon>Bacteria</taxon>
        <taxon>Pseudomonadati</taxon>
        <taxon>Pseudomonadota</taxon>
        <taxon>Gammaproteobacteria</taxon>
        <taxon>Enterobacterales</taxon>
        <taxon>Enterobacteriaceae</taxon>
        <taxon>Escherichia</taxon>
    </lineage>
</organism>
<evidence type="ECO:0000256" key="12">
    <source>
        <dbReference type="ARBA" id="ARBA00023136"/>
    </source>
</evidence>
<evidence type="ECO:0000256" key="10">
    <source>
        <dbReference type="ARBA" id="ARBA00022692"/>
    </source>
</evidence>
<dbReference type="InterPro" id="IPR036095">
    <property type="entry name" value="PTS_EIIB-like_sf"/>
</dbReference>
<dbReference type="GO" id="GO:0005886">
    <property type="term" value="C:plasma membrane"/>
    <property type="evidence" value="ECO:0007669"/>
    <property type="project" value="UniProtKB-SubCell"/>
</dbReference>
<evidence type="ECO:0000313" key="14">
    <source>
        <dbReference type="EMBL" id="BBU81227.1"/>
    </source>
</evidence>
<dbReference type="CDD" id="cd05567">
    <property type="entry name" value="PTS_IIB_mannitol"/>
    <property type="match status" value="1"/>
</dbReference>
<dbReference type="InterPro" id="IPR013011">
    <property type="entry name" value="PTS_EIIB_2"/>
</dbReference>
<evidence type="ECO:0000256" key="4">
    <source>
        <dbReference type="ARBA" id="ARBA00022448"/>
    </source>
</evidence>
<keyword evidence="6" id="KW-0597">Phosphoprotein</keyword>
<dbReference type="AlphaFoldDB" id="A0A8S0FLH1"/>
<dbReference type="Gene3D" id="3.40.50.2300">
    <property type="match status" value="1"/>
</dbReference>
<comment type="subcellular location">
    <subcellularLocation>
        <location evidence="2">Cell membrane</location>
        <topology evidence="2">Multi-pass membrane protein</topology>
    </subcellularLocation>
</comment>
<dbReference type="InterPro" id="IPR050893">
    <property type="entry name" value="Sugar_PTS"/>
</dbReference>
<proteinExistence type="predicted"/>
<dbReference type="InterPro" id="IPR029503">
    <property type="entry name" value="PTS_EIIB_mannitol"/>
</dbReference>
<evidence type="ECO:0000313" key="15">
    <source>
        <dbReference type="Proteomes" id="UP000467488"/>
    </source>
</evidence>
<keyword evidence="4" id="KW-0813">Transport</keyword>
<dbReference type="FunFam" id="3.40.50.2300:FF:000047">
    <property type="entry name" value="PTS system mannitol-specific transporter subunit IICBA"/>
    <property type="match status" value="1"/>
</dbReference>
<dbReference type="SUPFAM" id="SSF52794">
    <property type="entry name" value="PTS system IIB component-like"/>
    <property type="match status" value="1"/>
</dbReference>
<keyword evidence="5" id="KW-1003">Cell membrane</keyword>
<evidence type="ECO:0000256" key="6">
    <source>
        <dbReference type="ARBA" id="ARBA00022553"/>
    </source>
</evidence>
<evidence type="ECO:0000256" key="7">
    <source>
        <dbReference type="ARBA" id="ARBA00022597"/>
    </source>
</evidence>
<dbReference type="PANTHER" id="PTHR30181:SF2">
    <property type="entry name" value="PTS SYSTEM MANNITOL-SPECIFIC EIICBA COMPONENT"/>
    <property type="match status" value="1"/>
</dbReference>
<reference evidence="14 15" key="1">
    <citation type="submission" date="2020-01" db="EMBL/GenBank/DDBJ databases">
        <title>Dynamics of blaIMP-6 dissemination in carbapenem resistant Enterobacteriacea isolated from regional surveillance in Osaka, Japan.</title>
        <authorList>
            <person name="Abe R."/>
            <person name="Akeda Y."/>
            <person name="Sugawara Y."/>
            <person name="Yamamoto N."/>
            <person name="Tomono K."/>
            <person name="Takeuchi D."/>
            <person name="Kawahara R."/>
            <person name="Hamada S."/>
        </authorList>
    </citation>
    <scope>NUCLEOTIDE SEQUENCE [LARGE SCALE GENOMIC DNA]</scope>
    <source>
        <strain evidence="14 15">E300</strain>
    </source>
</reference>
<dbReference type="GO" id="GO:0090563">
    <property type="term" value="F:protein-phosphocysteine-sugar phosphotransferase activity"/>
    <property type="evidence" value="ECO:0007669"/>
    <property type="project" value="TreeGrafter"/>
</dbReference>
<dbReference type="EC" id="2.7.1.197" evidence="3"/>
<dbReference type="Proteomes" id="UP000467488">
    <property type="component" value="Chromosome"/>
</dbReference>
<evidence type="ECO:0000256" key="5">
    <source>
        <dbReference type="ARBA" id="ARBA00022475"/>
    </source>
</evidence>
<feature type="domain" description="PTS EIIB type-2" evidence="13">
    <location>
        <begin position="46"/>
        <end position="136"/>
    </location>
</feature>
<dbReference type="PANTHER" id="PTHR30181">
    <property type="entry name" value="MANNITOL PERMEASE IIC COMPONENT"/>
    <property type="match status" value="1"/>
</dbReference>
<keyword evidence="9" id="KW-0598">Phosphotransferase system</keyword>
<sequence length="164" mass="18134">MSFAITSLILKMEKTVETKSEDEFTESANAVKAMKQEGAFSLSRVKRIAFVCDAGMGSSAMGATTFRKRLEKAGLAIEVKHYAIENVPADADIVVTHASLEGRVKRVTDKPLILINNYIGDPKLDTLFNQLTAEHKPRCTDYRGKNENQSCCYLWQAGCPSARI</sequence>
<evidence type="ECO:0000256" key="2">
    <source>
        <dbReference type="ARBA" id="ARBA00004651"/>
    </source>
</evidence>
<evidence type="ECO:0000256" key="11">
    <source>
        <dbReference type="ARBA" id="ARBA00022989"/>
    </source>
</evidence>
<keyword evidence="11" id="KW-1133">Transmembrane helix</keyword>
<dbReference type="EMBL" id="AP022360">
    <property type="protein sequence ID" value="BBU81227.1"/>
    <property type="molecule type" value="Genomic_DNA"/>
</dbReference>
<dbReference type="Pfam" id="PF02302">
    <property type="entry name" value="PTS_IIB"/>
    <property type="match status" value="1"/>
</dbReference>
<name>A0A8S0FLH1_ECOLX</name>
<evidence type="ECO:0000256" key="3">
    <source>
        <dbReference type="ARBA" id="ARBA00011909"/>
    </source>
</evidence>
<evidence type="ECO:0000256" key="1">
    <source>
        <dbReference type="ARBA" id="ARBA00001655"/>
    </source>
</evidence>
<gene>
    <name evidence="14" type="ORF">EIMP300_26270</name>
</gene>
<dbReference type="GO" id="GO:0009401">
    <property type="term" value="P:phosphoenolpyruvate-dependent sugar phosphotransferase system"/>
    <property type="evidence" value="ECO:0007669"/>
    <property type="project" value="UniProtKB-KW"/>
</dbReference>